<feature type="domain" description="Protein kinase" evidence="1">
    <location>
        <begin position="1"/>
        <end position="255"/>
    </location>
</feature>
<dbReference type="KEGG" id="pbn:PADG_01470"/>
<evidence type="ECO:0000313" key="2">
    <source>
        <dbReference type="EMBL" id="EEH45320.2"/>
    </source>
</evidence>
<dbReference type="InterPro" id="IPR000719">
    <property type="entry name" value="Prot_kinase_dom"/>
</dbReference>
<dbReference type="eggNOG" id="ENOG502S5WB">
    <property type="taxonomic scope" value="Eukaryota"/>
</dbReference>
<dbReference type="STRING" id="502780.C1G3F4"/>
<dbReference type="InterPro" id="IPR021842">
    <property type="entry name" value="DUF3435"/>
</dbReference>
<sequence length="255" mass="29170">MEKRLDSIHHGIPDALRRLLICTIFDMLQPRPSTAVWTEEVTDALQNVMLQHSDICIFVQHYEVDVDVNAQSIICKTDFQTSLTLHRRILIPQYPLSGSCTAGYSQQVQAGMGRLQSQVRTTISPAGRPIYKYESPMELLMVLHNAIKTHGSLYLDENILHWDISKINIIITSSKKADGHMGMLIDLNLAKEVGSECSSAQHQTSTTEYMAIKVLLNVNQTYCHNPESFFYVLIWQCGHRSWEKLDKLQRQRQDQ</sequence>
<accession>C1G3F4</accession>
<dbReference type="PROSITE" id="PS50011">
    <property type="entry name" value="PROTEIN_KINASE_DOM"/>
    <property type="match status" value="1"/>
</dbReference>
<organism evidence="2 3">
    <name type="scientific">Paracoccidioides brasiliensis (strain Pb18)</name>
    <dbReference type="NCBI Taxonomy" id="502780"/>
    <lineage>
        <taxon>Eukaryota</taxon>
        <taxon>Fungi</taxon>
        <taxon>Dikarya</taxon>
        <taxon>Ascomycota</taxon>
        <taxon>Pezizomycotina</taxon>
        <taxon>Eurotiomycetes</taxon>
        <taxon>Eurotiomycetidae</taxon>
        <taxon>Onygenales</taxon>
        <taxon>Ajellomycetaceae</taxon>
        <taxon>Paracoccidioides</taxon>
    </lineage>
</organism>
<name>C1G3F4_PARBD</name>
<proteinExistence type="predicted"/>
<dbReference type="PANTHER" id="PTHR38248:SF2">
    <property type="entry name" value="FUNK1 11"/>
    <property type="match status" value="1"/>
</dbReference>
<reference evidence="2 3" key="1">
    <citation type="journal article" date="2011" name="PLoS Genet.">
        <title>Comparative genomic analysis of human fungal pathogens causing paracoccidioidomycosis.</title>
        <authorList>
            <person name="Desjardins C.A."/>
            <person name="Champion M.D."/>
            <person name="Holder J.W."/>
            <person name="Muszewska A."/>
            <person name="Goldberg J."/>
            <person name="Bailao A.M."/>
            <person name="Brigido M.M."/>
            <person name="Ferreira M.E."/>
            <person name="Garcia A.M."/>
            <person name="Grynberg M."/>
            <person name="Gujja S."/>
            <person name="Heiman D.I."/>
            <person name="Henn M.R."/>
            <person name="Kodira C.D."/>
            <person name="Leon-Narvaez H."/>
            <person name="Longo L.V."/>
            <person name="Ma L.J."/>
            <person name="Malavazi I."/>
            <person name="Matsuo A.L."/>
            <person name="Morais F.V."/>
            <person name="Pereira M."/>
            <person name="Rodriguez-Brito S."/>
            <person name="Sakthikumar S."/>
            <person name="Salem-Izacc S.M."/>
            <person name="Sykes S.M."/>
            <person name="Teixeira M.M."/>
            <person name="Vallejo M.C."/>
            <person name="Walter M.E."/>
            <person name="Yandava C."/>
            <person name="Young S."/>
            <person name="Zeng Q."/>
            <person name="Zucker J."/>
            <person name="Felipe M.S."/>
            <person name="Goldman G.H."/>
            <person name="Haas B.J."/>
            <person name="McEwen J.G."/>
            <person name="Nino-Vega G."/>
            <person name="Puccia R."/>
            <person name="San-Blas G."/>
            <person name="Soares C.M."/>
            <person name="Birren B.W."/>
            <person name="Cuomo C.A."/>
        </authorList>
    </citation>
    <scope>NUCLEOTIDE SEQUENCE [LARGE SCALE GENOMIC DNA]</scope>
    <source>
        <strain evidence="2 3">Pb18</strain>
    </source>
</reference>
<gene>
    <name evidence="2" type="ORF">PADG_01470</name>
</gene>
<dbReference type="Gene3D" id="1.10.510.10">
    <property type="entry name" value="Transferase(Phosphotransferase) domain 1"/>
    <property type="match status" value="1"/>
</dbReference>
<dbReference type="PANTHER" id="PTHR38248">
    <property type="entry name" value="FUNK1 6"/>
    <property type="match status" value="1"/>
</dbReference>
<dbReference type="SUPFAM" id="SSF56112">
    <property type="entry name" value="Protein kinase-like (PK-like)"/>
    <property type="match status" value="1"/>
</dbReference>
<dbReference type="VEuPathDB" id="FungiDB:PADG_01470"/>
<evidence type="ECO:0000259" key="1">
    <source>
        <dbReference type="PROSITE" id="PS50011"/>
    </source>
</evidence>
<dbReference type="InterPro" id="IPR011009">
    <property type="entry name" value="Kinase-like_dom_sf"/>
</dbReference>
<dbReference type="HOGENOM" id="CLU_1090310_0_0_1"/>
<dbReference type="Proteomes" id="UP000001628">
    <property type="component" value="Unassembled WGS sequence"/>
</dbReference>
<dbReference type="GeneID" id="22581123"/>
<dbReference type="Pfam" id="PF17667">
    <property type="entry name" value="Pkinase_fungal"/>
    <property type="match status" value="1"/>
</dbReference>
<dbReference type="EMBL" id="KN275958">
    <property type="protein sequence ID" value="EEH45320.2"/>
    <property type="molecule type" value="Genomic_DNA"/>
</dbReference>
<protein>
    <recommendedName>
        <fullName evidence="1">Protein kinase domain-containing protein</fullName>
    </recommendedName>
</protein>
<dbReference type="GO" id="GO:0004672">
    <property type="term" value="F:protein kinase activity"/>
    <property type="evidence" value="ECO:0007669"/>
    <property type="project" value="InterPro"/>
</dbReference>
<dbReference type="Pfam" id="PF11917">
    <property type="entry name" value="DUF3435"/>
    <property type="match status" value="1"/>
</dbReference>
<dbReference type="GO" id="GO:0005524">
    <property type="term" value="F:ATP binding"/>
    <property type="evidence" value="ECO:0007669"/>
    <property type="project" value="InterPro"/>
</dbReference>
<dbReference type="AlphaFoldDB" id="C1G3F4"/>
<dbReference type="InParanoid" id="C1G3F4"/>
<keyword evidence="3" id="KW-1185">Reference proteome</keyword>
<evidence type="ECO:0000313" key="3">
    <source>
        <dbReference type="Proteomes" id="UP000001628"/>
    </source>
</evidence>
<dbReference type="RefSeq" id="XP_010756926.1">
    <property type="nucleotide sequence ID" value="XM_010758624.1"/>
</dbReference>
<dbReference type="InterPro" id="IPR040976">
    <property type="entry name" value="Pkinase_fungal"/>
</dbReference>